<reference evidence="7" key="1">
    <citation type="submission" date="2025-08" db="UniProtKB">
        <authorList>
            <consortium name="RefSeq"/>
        </authorList>
    </citation>
    <scope>IDENTIFICATION</scope>
    <source>
        <tissue evidence="7">Entire body</tissue>
    </source>
</reference>
<dbReference type="Gene3D" id="3.30.160.60">
    <property type="entry name" value="Classic Zinc Finger"/>
    <property type="match status" value="1"/>
</dbReference>
<dbReference type="InterPro" id="IPR051095">
    <property type="entry name" value="Dros_DevTransReg"/>
</dbReference>
<dbReference type="GO" id="GO:0003006">
    <property type="term" value="P:developmental process involved in reproduction"/>
    <property type="evidence" value="ECO:0007669"/>
    <property type="project" value="UniProtKB-ARBA"/>
</dbReference>
<dbReference type="SUPFAM" id="SSF54695">
    <property type="entry name" value="POZ domain"/>
    <property type="match status" value="1"/>
</dbReference>
<evidence type="ECO:0000256" key="1">
    <source>
        <dbReference type="ARBA" id="ARBA00004123"/>
    </source>
</evidence>
<name>A0A7F5RK10_AGRPL</name>
<dbReference type="CDD" id="cd18315">
    <property type="entry name" value="BTB_POZ_BAB-like"/>
    <property type="match status" value="1"/>
</dbReference>
<dbReference type="GO" id="GO:0008270">
    <property type="term" value="F:zinc ion binding"/>
    <property type="evidence" value="ECO:0007669"/>
    <property type="project" value="UniProtKB-KW"/>
</dbReference>
<dbReference type="SMART" id="SM00355">
    <property type="entry name" value="ZnF_C2H2"/>
    <property type="match status" value="2"/>
</dbReference>
<evidence type="ECO:0000259" key="5">
    <source>
        <dbReference type="PROSITE" id="PS50157"/>
    </source>
</evidence>
<keyword evidence="2" id="KW-0539">Nucleus</keyword>
<evidence type="ECO:0000256" key="2">
    <source>
        <dbReference type="ARBA" id="ARBA00023242"/>
    </source>
</evidence>
<dbReference type="RefSeq" id="XP_025836205.1">
    <property type="nucleotide sequence ID" value="XM_025980420.1"/>
</dbReference>
<dbReference type="GeneID" id="112906396"/>
<evidence type="ECO:0000259" key="4">
    <source>
        <dbReference type="PROSITE" id="PS50097"/>
    </source>
</evidence>
<dbReference type="FunCoup" id="A0A7F5RK10">
    <property type="interactions" value="86"/>
</dbReference>
<dbReference type="GO" id="GO:0048513">
    <property type="term" value="P:animal organ development"/>
    <property type="evidence" value="ECO:0007669"/>
    <property type="project" value="UniProtKB-ARBA"/>
</dbReference>
<dbReference type="InterPro" id="IPR036236">
    <property type="entry name" value="Znf_C2H2_sf"/>
</dbReference>
<organism evidence="6 7">
    <name type="scientific">Agrilus planipennis</name>
    <name type="common">Emerald ash borer</name>
    <name type="synonym">Agrilus marcopoli</name>
    <dbReference type="NCBI Taxonomy" id="224129"/>
    <lineage>
        <taxon>Eukaryota</taxon>
        <taxon>Metazoa</taxon>
        <taxon>Ecdysozoa</taxon>
        <taxon>Arthropoda</taxon>
        <taxon>Hexapoda</taxon>
        <taxon>Insecta</taxon>
        <taxon>Pterygota</taxon>
        <taxon>Neoptera</taxon>
        <taxon>Endopterygota</taxon>
        <taxon>Coleoptera</taxon>
        <taxon>Polyphaga</taxon>
        <taxon>Elateriformia</taxon>
        <taxon>Buprestoidea</taxon>
        <taxon>Buprestidae</taxon>
        <taxon>Agrilinae</taxon>
        <taxon>Agrilus</taxon>
    </lineage>
</organism>
<dbReference type="SUPFAM" id="SSF57667">
    <property type="entry name" value="beta-beta-alpha zinc fingers"/>
    <property type="match status" value="1"/>
</dbReference>
<dbReference type="Pfam" id="PF00651">
    <property type="entry name" value="BTB"/>
    <property type="match status" value="1"/>
</dbReference>
<comment type="subcellular location">
    <subcellularLocation>
        <location evidence="1">Nucleus</location>
    </subcellularLocation>
</comment>
<feature type="domain" description="C2H2-type" evidence="5">
    <location>
        <begin position="230"/>
        <end position="252"/>
    </location>
</feature>
<dbReference type="InterPro" id="IPR011333">
    <property type="entry name" value="SKP1/BTB/POZ_sf"/>
</dbReference>
<evidence type="ECO:0000256" key="3">
    <source>
        <dbReference type="PROSITE-ProRule" id="PRU00042"/>
    </source>
</evidence>
<dbReference type="Proteomes" id="UP000192223">
    <property type="component" value="Unplaced"/>
</dbReference>
<dbReference type="InterPro" id="IPR013087">
    <property type="entry name" value="Znf_C2H2_type"/>
</dbReference>
<dbReference type="PROSITE" id="PS50097">
    <property type="entry name" value="BTB"/>
    <property type="match status" value="1"/>
</dbReference>
<dbReference type="InterPro" id="IPR000210">
    <property type="entry name" value="BTB/POZ_dom"/>
</dbReference>
<dbReference type="PROSITE" id="PS50157">
    <property type="entry name" value="ZINC_FINGER_C2H2_2"/>
    <property type="match status" value="1"/>
</dbReference>
<dbReference type="Pfam" id="PF00096">
    <property type="entry name" value="zf-C2H2"/>
    <property type="match status" value="1"/>
</dbReference>
<dbReference type="OrthoDB" id="6425912at2759"/>
<proteinExistence type="predicted"/>
<dbReference type="Gene3D" id="3.30.710.10">
    <property type="entry name" value="Potassium Channel Kv1.1, Chain A"/>
    <property type="match status" value="1"/>
</dbReference>
<sequence length="294" mass="33908">MEHQNFVLKWHYHGSTLAYNLPRFLDAEILTDATLSAEGKSIKVHKLILASCSTYFLQLFQNTPTNQQPIVVLHNIRYDDLKAIISYIYYGQCLVTSAQIPRLLSVAEFLKIQGLSDLKFPDYYNLYSNEQVAFEGNNNFKSSSDNPIEGCDLTKCKNNKVYPEWTEGEDDSRDIVKPETISPTVHPGIDEPLKKDITADFKQNVSFKPEMKPTCTINQPQKKLTKELIYKCDFCGKILSNQYNLKVHLETHQEGYHACHSCSHVSRSRDALRKHVSYRHPQNFAIKKKRKMEN</sequence>
<dbReference type="GO" id="GO:0005634">
    <property type="term" value="C:nucleus"/>
    <property type="evidence" value="ECO:0007669"/>
    <property type="project" value="UniProtKB-SubCell"/>
</dbReference>
<keyword evidence="3" id="KW-0862">Zinc</keyword>
<gene>
    <name evidence="7" type="primary">LOC112906396</name>
</gene>
<dbReference type="GO" id="GO:0048666">
    <property type="term" value="P:neuron development"/>
    <property type="evidence" value="ECO:0007669"/>
    <property type="project" value="UniProtKB-ARBA"/>
</dbReference>
<dbReference type="GO" id="GO:0006357">
    <property type="term" value="P:regulation of transcription by RNA polymerase II"/>
    <property type="evidence" value="ECO:0007669"/>
    <property type="project" value="TreeGrafter"/>
</dbReference>
<dbReference type="PANTHER" id="PTHR23110:SF99">
    <property type="entry name" value="BROAD-COMPLEX CORE PROTEIN ISOFORM 6"/>
    <property type="match status" value="1"/>
</dbReference>
<evidence type="ECO:0000313" key="6">
    <source>
        <dbReference type="Proteomes" id="UP000192223"/>
    </source>
</evidence>
<feature type="domain" description="BTB" evidence="4">
    <location>
        <begin position="31"/>
        <end position="97"/>
    </location>
</feature>
<dbReference type="AlphaFoldDB" id="A0A7F5RK10"/>
<dbReference type="PROSITE" id="PS00028">
    <property type="entry name" value="ZINC_FINGER_C2H2_1"/>
    <property type="match status" value="1"/>
</dbReference>
<accession>A0A7F5RK10</accession>
<dbReference type="InParanoid" id="A0A7F5RK10"/>
<keyword evidence="6" id="KW-1185">Reference proteome</keyword>
<keyword evidence="3" id="KW-0863">Zinc-finger</keyword>
<evidence type="ECO:0000313" key="7">
    <source>
        <dbReference type="RefSeq" id="XP_025836205.1"/>
    </source>
</evidence>
<keyword evidence="3" id="KW-0479">Metal-binding</keyword>
<dbReference type="KEGG" id="apln:112906396"/>
<dbReference type="PANTHER" id="PTHR23110">
    <property type="entry name" value="BTB DOMAIN TRANSCRIPTION FACTOR"/>
    <property type="match status" value="1"/>
</dbReference>
<protein>
    <submittedName>
        <fullName evidence="7">Zinc finger and BTB domain-containing protein 14-like isoform X1</fullName>
    </submittedName>
</protein>
<dbReference type="SMART" id="SM00225">
    <property type="entry name" value="BTB"/>
    <property type="match status" value="1"/>
</dbReference>